<evidence type="ECO:0000313" key="3">
    <source>
        <dbReference type="Proteomes" id="UP001596997"/>
    </source>
</evidence>
<dbReference type="GO" id="GO:0016757">
    <property type="term" value="F:glycosyltransferase activity"/>
    <property type="evidence" value="ECO:0007669"/>
    <property type="project" value="UniProtKB-KW"/>
</dbReference>
<dbReference type="EC" id="2.4.-.-" evidence="2"/>
<dbReference type="Proteomes" id="UP001596997">
    <property type="component" value="Unassembled WGS sequence"/>
</dbReference>
<dbReference type="RefSeq" id="WP_377712432.1">
    <property type="nucleotide sequence ID" value="NZ_JBHTJM010000002.1"/>
</dbReference>
<dbReference type="Pfam" id="PF00535">
    <property type="entry name" value="Glycos_transf_2"/>
    <property type="match status" value="1"/>
</dbReference>
<sequence length="331" mass="38453">MKFSLIVCTYMRPKALITLLESVKAQSLYPNEILIIDGSINDDTKKALELNVFNELKYFKVLPKDRGLTKQRNFGIAKVDEHSEIICFLDDDTILETNYFKNIISTYNDKPDALAVGGYITNEVSWKQASNEVLNNEFYYDGWVRKDSSRFLLRKKLGLIDKTNPGFMPTFSNGRPISFLPPSNKIYQVEQFMGGVSSFRKQIFEEMKFSTYFEGYGLYEDADFSLRLAKKGKLYVNTSARLEHHHDESGRPNQFKYGKMVLRNGWYVWRVKYINPSLTARFKWNAIALLLTLLRFTNVITTNKKKEAFTEALGRVYGWFSLLFNKPSVLR</sequence>
<dbReference type="EMBL" id="JBHTJM010000002">
    <property type="protein sequence ID" value="MFD0962600.1"/>
    <property type="molecule type" value="Genomic_DNA"/>
</dbReference>
<organism evidence="2 3">
    <name type="scientific">Pseudofulvibacter geojedonensis</name>
    <dbReference type="NCBI Taxonomy" id="1123758"/>
    <lineage>
        <taxon>Bacteria</taxon>
        <taxon>Pseudomonadati</taxon>
        <taxon>Bacteroidota</taxon>
        <taxon>Flavobacteriia</taxon>
        <taxon>Flavobacteriales</taxon>
        <taxon>Flavobacteriaceae</taxon>
        <taxon>Pseudofulvibacter</taxon>
    </lineage>
</organism>
<dbReference type="PANTHER" id="PTHR43685:SF2">
    <property type="entry name" value="GLYCOSYLTRANSFERASE 2-LIKE DOMAIN-CONTAINING PROTEIN"/>
    <property type="match status" value="1"/>
</dbReference>
<dbReference type="Gene3D" id="3.90.550.10">
    <property type="entry name" value="Spore Coat Polysaccharide Biosynthesis Protein SpsA, Chain A"/>
    <property type="match status" value="1"/>
</dbReference>
<dbReference type="PANTHER" id="PTHR43685">
    <property type="entry name" value="GLYCOSYLTRANSFERASE"/>
    <property type="match status" value="1"/>
</dbReference>
<dbReference type="InterPro" id="IPR029044">
    <property type="entry name" value="Nucleotide-diphossugar_trans"/>
</dbReference>
<accession>A0ABW3HZB8</accession>
<dbReference type="CDD" id="cd00761">
    <property type="entry name" value="Glyco_tranf_GTA_type"/>
    <property type="match status" value="1"/>
</dbReference>
<feature type="domain" description="Glycosyltransferase 2-like" evidence="1">
    <location>
        <begin position="4"/>
        <end position="131"/>
    </location>
</feature>
<comment type="caution">
    <text evidence="2">The sequence shown here is derived from an EMBL/GenBank/DDBJ whole genome shotgun (WGS) entry which is preliminary data.</text>
</comment>
<reference evidence="3" key="1">
    <citation type="journal article" date="2019" name="Int. J. Syst. Evol. Microbiol.">
        <title>The Global Catalogue of Microorganisms (GCM) 10K type strain sequencing project: providing services to taxonomists for standard genome sequencing and annotation.</title>
        <authorList>
            <consortium name="The Broad Institute Genomics Platform"/>
            <consortium name="The Broad Institute Genome Sequencing Center for Infectious Disease"/>
            <person name="Wu L."/>
            <person name="Ma J."/>
        </authorList>
    </citation>
    <scope>NUCLEOTIDE SEQUENCE [LARGE SCALE GENOMIC DNA]</scope>
    <source>
        <strain evidence="3">CCUG 62114</strain>
    </source>
</reference>
<gene>
    <name evidence="2" type="ORF">ACFQ1O_01125</name>
</gene>
<keyword evidence="2" id="KW-0328">Glycosyltransferase</keyword>
<dbReference type="InterPro" id="IPR001173">
    <property type="entry name" value="Glyco_trans_2-like"/>
</dbReference>
<protein>
    <submittedName>
        <fullName evidence="2">Glycosyltransferase family 2 protein</fullName>
        <ecNumber evidence="2">2.4.-.-</ecNumber>
    </submittedName>
</protein>
<evidence type="ECO:0000259" key="1">
    <source>
        <dbReference type="Pfam" id="PF00535"/>
    </source>
</evidence>
<keyword evidence="2" id="KW-0808">Transferase</keyword>
<keyword evidence="3" id="KW-1185">Reference proteome</keyword>
<dbReference type="SUPFAM" id="SSF53448">
    <property type="entry name" value="Nucleotide-diphospho-sugar transferases"/>
    <property type="match status" value="1"/>
</dbReference>
<evidence type="ECO:0000313" key="2">
    <source>
        <dbReference type="EMBL" id="MFD0962600.1"/>
    </source>
</evidence>
<proteinExistence type="predicted"/>
<name>A0ABW3HZB8_9FLAO</name>
<dbReference type="InterPro" id="IPR050834">
    <property type="entry name" value="Glycosyltransf_2"/>
</dbReference>